<accession>A0A4Y8X0E5</accession>
<keyword evidence="2" id="KW-1185">Reference proteome</keyword>
<dbReference type="EMBL" id="JACHMC010000001">
    <property type="protein sequence ID" value="MBB4883494.1"/>
    <property type="molecule type" value="Genomic_DNA"/>
</dbReference>
<reference evidence="1 2" key="1">
    <citation type="submission" date="2020-08" db="EMBL/GenBank/DDBJ databases">
        <title>Sequencing the genomes of 1000 actinobacteria strains.</title>
        <authorList>
            <person name="Klenk H.-P."/>
        </authorList>
    </citation>
    <scope>NUCLEOTIDE SEQUENCE [LARGE SCALE GENOMIC DNA]</scope>
    <source>
        <strain evidence="1 2">DSM 19079</strain>
    </source>
</reference>
<comment type="caution">
    <text evidence="1">The sequence shown here is derived from an EMBL/GenBank/DDBJ whole genome shotgun (WGS) entry which is preliminary data.</text>
</comment>
<dbReference type="Pfam" id="PF04480">
    <property type="entry name" value="DUF559"/>
    <property type="match status" value="1"/>
</dbReference>
<proteinExistence type="predicted"/>
<dbReference type="RefSeq" id="WP_135030293.1">
    <property type="nucleotide sequence ID" value="NZ_BMLA01000008.1"/>
</dbReference>
<dbReference type="OrthoDB" id="3234479at2"/>
<dbReference type="Gene3D" id="3.40.960.10">
    <property type="entry name" value="VSR Endonuclease"/>
    <property type="match status" value="1"/>
</dbReference>
<evidence type="ECO:0000313" key="2">
    <source>
        <dbReference type="Proteomes" id="UP000560081"/>
    </source>
</evidence>
<organism evidence="1 2">
    <name type="scientific">Micrococcus flavus</name>
    <dbReference type="NCBI Taxonomy" id="384602"/>
    <lineage>
        <taxon>Bacteria</taxon>
        <taxon>Bacillati</taxon>
        <taxon>Actinomycetota</taxon>
        <taxon>Actinomycetes</taxon>
        <taxon>Micrococcales</taxon>
        <taxon>Micrococcaceae</taxon>
        <taxon>Micrococcus</taxon>
    </lineage>
</organism>
<name>A0A4Y8X0E5_9MICC</name>
<evidence type="ECO:0000313" key="1">
    <source>
        <dbReference type="EMBL" id="MBB4883494.1"/>
    </source>
</evidence>
<dbReference type="InterPro" id="IPR011335">
    <property type="entry name" value="Restrct_endonuc-II-like"/>
</dbReference>
<dbReference type="SUPFAM" id="SSF52980">
    <property type="entry name" value="Restriction endonuclease-like"/>
    <property type="match status" value="1"/>
</dbReference>
<sequence length="320" mass="35410">MARPPLPLPPHLHGVVFTLDDLDDVGVSRHRVRAADVERVGRGLFRLRPQGGPAPARAVDVPWDAGVAAALLRDRLDAAVSDVSAAQLHGLPLPPWAEADARLHVTAARGHRIDRPGVRTRRRPVDRRHLVTRRGLRCTSPVRTLWDLCAPSSGLTLEDLVVVADALMPQEWVEGFGLGEVRVGRRDLTAVLEQMGRFRGVRRAREVAALMREGVGSPQETRTRLALLDAGLPVPEVAAVLTDDDGVAGPTVDLAYPQWRIVIQYEGARHRSVRQQERDVERDRWCERHGWLVVKVTARDLRDGLRHVLPILHARIAGCG</sequence>
<gene>
    <name evidence="1" type="ORF">BJ976_001845</name>
</gene>
<protein>
    <submittedName>
        <fullName evidence="1">Uncharacterized protein</fullName>
    </submittedName>
</protein>
<dbReference type="AlphaFoldDB" id="A0A4Y8X0E5"/>
<dbReference type="Proteomes" id="UP000560081">
    <property type="component" value="Unassembled WGS sequence"/>
</dbReference>
<dbReference type="InterPro" id="IPR007569">
    <property type="entry name" value="DUF559"/>
</dbReference>